<dbReference type="GO" id="GO:0016491">
    <property type="term" value="F:oxidoreductase activity"/>
    <property type="evidence" value="ECO:0007669"/>
    <property type="project" value="UniProtKB-KW"/>
</dbReference>
<evidence type="ECO:0000313" key="10">
    <source>
        <dbReference type="EMBL" id="KIW41513.1"/>
    </source>
</evidence>
<keyword evidence="11" id="KW-1185">Reference proteome</keyword>
<evidence type="ECO:0000256" key="5">
    <source>
        <dbReference type="SAM" id="MobiDB-lite"/>
    </source>
</evidence>
<gene>
    <name evidence="10" type="ORF">PV06_07063</name>
</gene>
<comment type="similarity">
    <text evidence="1">Belongs to the multicopper oxidase family.</text>
</comment>
<evidence type="ECO:0000256" key="1">
    <source>
        <dbReference type="ARBA" id="ARBA00010609"/>
    </source>
</evidence>
<keyword evidence="4" id="KW-0186">Copper</keyword>
<evidence type="ECO:0000313" key="11">
    <source>
        <dbReference type="Proteomes" id="UP000053342"/>
    </source>
</evidence>
<dbReference type="InterPro" id="IPR011706">
    <property type="entry name" value="Cu-oxidase_C"/>
</dbReference>
<keyword evidence="6" id="KW-0472">Membrane</keyword>
<dbReference type="Gene3D" id="2.60.40.420">
    <property type="entry name" value="Cupredoxins - blue copper proteins"/>
    <property type="match status" value="3"/>
</dbReference>
<dbReference type="OrthoDB" id="2121828at2759"/>
<dbReference type="PANTHER" id="PTHR11709">
    <property type="entry name" value="MULTI-COPPER OXIDASE"/>
    <property type="match status" value="1"/>
</dbReference>
<dbReference type="Proteomes" id="UP000053342">
    <property type="component" value="Unassembled WGS sequence"/>
</dbReference>
<dbReference type="GO" id="GO:0005507">
    <property type="term" value="F:copper ion binding"/>
    <property type="evidence" value="ECO:0007669"/>
    <property type="project" value="InterPro"/>
</dbReference>
<protein>
    <recommendedName>
        <fullName evidence="12">L-ascorbate oxidase</fullName>
    </recommendedName>
</protein>
<dbReference type="PANTHER" id="PTHR11709:SF414">
    <property type="entry name" value="ADR239WP"/>
    <property type="match status" value="1"/>
</dbReference>
<evidence type="ECO:0000256" key="2">
    <source>
        <dbReference type="ARBA" id="ARBA00022723"/>
    </source>
</evidence>
<evidence type="ECO:0008006" key="12">
    <source>
        <dbReference type="Google" id="ProtNLM"/>
    </source>
</evidence>
<feature type="domain" description="Plastocyanin-like" evidence="9">
    <location>
        <begin position="125"/>
        <end position="241"/>
    </location>
</feature>
<feature type="compositionally biased region" description="Basic residues" evidence="5">
    <location>
        <begin position="1"/>
        <end position="11"/>
    </location>
</feature>
<evidence type="ECO:0000259" key="9">
    <source>
        <dbReference type="Pfam" id="PF07732"/>
    </source>
</evidence>
<feature type="domain" description="Plastocyanin-like" evidence="7">
    <location>
        <begin position="256"/>
        <end position="390"/>
    </location>
</feature>
<keyword evidence="6" id="KW-1133">Transmembrane helix</keyword>
<name>A0A0D2DEU7_9EURO</name>
<dbReference type="InterPro" id="IPR045087">
    <property type="entry name" value="Cu-oxidase_fam"/>
</dbReference>
<evidence type="ECO:0000259" key="7">
    <source>
        <dbReference type="Pfam" id="PF00394"/>
    </source>
</evidence>
<dbReference type="SUPFAM" id="SSF49503">
    <property type="entry name" value="Cupredoxins"/>
    <property type="match status" value="3"/>
</dbReference>
<reference evidence="10 11" key="1">
    <citation type="submission" date="2015-01" db="EMBL/GenBank/DDBJ databases">
        <title>The Genome Sequence of Exophiala oligosperma CBS72588.</title>
        <authorList>
            <consortium name="The Broad Institute Genomics Platform"/>
            <person name="Cuomo C."/>
            <person name="de Hoog S."/>
            <person name="Gorbushina A."/>
            <person name="Stielow B."/>
            <person name="Teixiera M."/>
            <person name="Abouelleil A."/>
            <person name="Chapman S.B."/>
            <person name="Priest M."/>
            <person name="Young S.K."/>
            <person name="Wortman J."/>
            <person name="Nusbaum C."/>
            <person name="Birren B."/>
        </authorList>
    </citation>
    <scope>NUCLEOTIDE SEQUENCE [LARGE SCALE GENOMIC DNA]</scope>
    <source>
        <strain evidence="10 11">CBS 72588</strain>
    </source>
</reference>
<proteinExistence type="inferred from homology"/>
<dbReference type="PROSITE" id="PS00080">
    <property type="entry name" value="MULTICOPPER_OXIDASE2"/>
    <property type="match status" value="1"/>
</dbReference>
<keyword evidence="3" id="KW-0560">Oxidoreductase</keyword>
<evidence type="ECO:0000259" key="8">
    <source>
        <dbReference type="Pfam" id="PF07731"/>
    </source>
</evidence>
<dbReference type="GeneID" id="27359137"/>
<keyword evidence="6" id="KW-0812">Transmembrane</keyword>
<dbReference type="Pfam" id="PF00394">
    <property type="entry name" value="Cu-oxidase"/>
    <property type="match status" value="1"/>
</dbReference>
<dbReference type="EMBL" id="KN847337">
    <property type="protein sequence ID" value="KIW41513.1"/>
    <property type="molecule type" value="Genomic_DNA"/>
</dbReference>
<dbReference type="InterPro" id="IPR011707">
    <property type="entry name" value="Cu-oxidase-like_N"/>
</dbReference>
<dbReference type="CDD" id="cd04205">
    <property type="entry name" value="CuRO_2_LCC_like"/>
    <property type="match status" value="1"/>
</dbReference>
<evidence type="ECO:0000256" key="3">
    <source>
        <dbReference type="ARBA" id="ARBA00023002"/>
    </source>
</evidence>
<dbReference type="InterPro" id="IPR008972">
    <property type="entry name" value="Cupredoxin"/>
</dbReference>
<feature type="domain" description="Plastocyanin-like" evidence="8">
    <location>
        <begin position="529"/>
        <end position="647"/>
    </location>
</feature>
<keyword evidence="2" id="KW-0479">Metal-binding</keyword>
<feature type="region of interest" description="Disordered" evidence="5">
    <location>
        <begin position="1"/>
        <end position="33"/>
    </location>
</feature>
<evidence type="ECO:0000256" key="6">
    <source>
        <dbReference type="SAM" id="Phobius"/>
    </source>
</evidence>
<evidence type="ECO:0000256" key="4">
    <source>
        <dbReference type="ARBA" id="ARBA00023008"/>
    </source>
</evidence>
<sequence length="650" mass="72832">MERTNSRRRKAVPPVVESIGNNSSEQEVIPPQPKSASVGSSIWDVSRRPWTCRPAYMIVILLIFAITGILLVGRLQPILQFVSTTGYLRQHNDAPVTVPGDLRVILHPEEHVSRPPTTLVYNWTITKGHRWPDGVSKEVYLINDRFPGETIEARPGDRIVVNVVNQLSHEGLALHWHGLRMVGANDMDGAVGLTQNPIPAGGSFRYEFSIGEEEFGTFWYHGHEKTQRDDGLYGGLVVHRPFEQRDEQNHYGYDEDILLMVGDWYHRPSQDVLSWYMNSRSFGNEPVPDSLLVNGIGNFNCEMAVPARPLQCLAPDERSQIPLLPLMNGKRTRLRLVNTGSLAGFSIQIAGASLLPFQVDGGNEVIMTEAHGIGIVYPGERVDAILQTRSLDSQSFIEIKMDDENFKYPNPALELRQIFPVQIMSDTNIDVRSSLSVVDYYNLQAAKASANTRVAFSETPLKFVIYTTTLKLAKHHNIPMGFINHTSWSPQLSGPLISISRSQYDQNQLSPHIPLFSKDKDEGTGHNESDGWVEVVINNLDDGGHPFHLHGYSFYIVSVFPRPPEWTNKKPPFTPGGSSMYNFNPFATAPQDSPGGEYNLVDPVMKDTVFVPQRGYAVIRFQADNKGIWMLHCHVGWHLGSGMAMSWDIS</sequence>
<dbReference type="AlphaFoldDB" id="A0A0D2DEU7"/>
<dbReference type="HOGENOM" id="CLU_006504_7_2_1"/>
<dbReference type="InterPro" id="IPR002355">
    <property type="entry name" value="Cu_oxidase_Cu_BS"/>
</dbReference>
<dbReference type="STRING" id="215243.A0A0D2DEU7"/>
<accession>A0A0D2DEU7</accession>
<dbReference type="VEuPathDB" id="FungiDB:PV06_07063"/>
<dbReference type="Pfam" id="PF07732">
    <property type="entry name" value="Cu-oxidase_3"/>
    <property type="match status" value="1"/>
</dbReference>
<dbReference type="Pfam" id="PF07731">
    <property type="entry name" value="Cu-oxidase_2"/>
    <property type="match status" value="1"/>
</dbReference>
<dbReference type="InterPro" id="IPR001117">
    <property type="entry name" value="Cu-oxidase_2nd"/>
</dbReference>
<dbReference type="RefSeq" id="XP_016261729.1">
    <property type="nucleotide sequence ID" value="XM_016408249.1"/>
</dbReference>
<feature type="transmembrane region" description="Helical" evidence="6">
    <location>
        <begin position="55"/>
        <end position="75"/>
    </location>
</feature>
<organism evidence="10 11">
    <name type="scientific">Exophiala oligosperma</name>
    <dbReference type="NCBI Taxonomy" id="215243"/>
    <lineage>
        <taxon>Eukaryota</taxon>
        <taxon>Fungi</taxon>
        <taxon>Dikarya</taxon>
        <taxon>Ascomycota</taxon>
        <taxon>Pezizomycotina</taxon>
        <taxon>Eurotiomycetes</taxon>
        <taxon>Chaetothyriomycetidae</taxon>
        <taxon>Chaetothyriales</taxon>
        <taxon>Herpotrichiellaceae</taxon>
        <taxon>Exophiala</taxon>
    </lineage>
</organism>